<dbReference type="Gene3D" id="1.10.540.10">
    <property type="entry name" value="Acyl-CoA dehydrogenase/oxidase, N-terminal domain"/>
    <property type="match status" value="1"/>
</dbReference>
<dbReference type="PANTHER" id="PTHR43831">
    <property type="entry name" value="ISOBUTYRYL-COA DEHYDROGENASE"/>
    <property type="match status" value="1"/>
</dbReference>
<dbReference type="GO" id="GO:0050660">
    <property type="term" value="F:flavin adenine dinucleotide binding"/>
    <property type="evidence" value="ECO:0007669"/>
    <property type="project" value="InterPro"/>
</dbReference>
<evidence type="ECO:0000259" key="6">
    <source>
        <dbReference type="Pfam" id="PF00441"/>
    </source>
</evidence>
<evidence type="ECO:0000256" key="1">
    <source>
        <dbReference type="ARBA" id="ARBA00001974"/>
    </source>
</evidence>
<dbReference type="InterPro" id="IPR052547">
    <property type="entry name" value="Mito_Isobutyryl-CoADH"/>
</dbReference>
<feature type="domain" description="Acyl-CoA oxidase/dehydrogenase middle" evidence="7">
    <location>
        <begin position="110"/>
        <end position="199"/>
    </location>
</feature>
<evidence type="ECO:0000313" key="10">
    <source>
        <dbReference type="Proteomes" id="UP000242415"/>
    </source>
</evidence>
<dbReference type="InterPro" id="IPR013786">
    <property type="entry name" value="AcylCoA_DH/ox_N"/>
</dbReference>
<dbReference type="STRING" id="405436.SAMN05444365_10784"/>
<evidence type="ECO:0000256" key="5">
    <source>
        <dbReference type="RuleBase" id="RU362125"/>
    </source>
</evidence>
<proteinExistence type="inferred from homology"/>
<evidence type="ECO:0000259" key="7">
    <source>
        <dbReference type="Pfam" id="PF02770"/>
    </source>
</evidence>
<dbReference type="GO" id="GO:0016627">
    <property type="term" value="F:oxidoreductase activity, acting on the CH-CH group of donors"/>
    <property type="evidence" value="ECO:0007669"/>
    <property type="project" value="InterPro"/>
</dbReference>
<keyword evidence="4 5" id="KW-0274">FAD</keyword>
<gene>
    <name evidence="9" type="ORF">SAMN05444365_10784</name>
</gene>
<comment type="cofactor">
    <cofactor evidence="1 5">
        <name>FAD</name>
        <dbReference type="ChEBI" id="CHEBI:57692"/>
    </cofactor>
</comment>
<dbReference type="Pfam" id="PF00441">
    <property type="entry name" value="Acyl-CoA_dh_1"/>
    <property type="match status" value="1"/>
</dbReference>
<evidence type="ECO:0000259" key="8">
    <source>
        <dbReference type="Pfam" id="PF02771"/>
    </source>
</evidence>
<dbReference type="Pfam" id="PF02770">
    <property type="entry name" value="Acyl-CoA_dh_M"/>
    <property type="match status" value="1"/>
</dbReference>
<dbReference type="InterPro" id="IPR009100">
    <property type="entry name" value="AcylCoA_DH/oxidase_NM_dom_sf"/>
</dbReference>
<dbReference type="InterPro" id="IPR006091">
    <property type="entry name" value="Acyl-CoA_Oxase/DH_mid-dom"/>
</dbReference>
<dbReference type="CDD" id="cd00567">
    <property type="entry name" value="ACAD"/>
    <property type="match status" value="1"/>
</dbReference>
<dbReference type="EMBL" id="FNPH01000007">
    <property type="protein sequence ID" value="SDZ21127.1"/>
    <property type="molecule type" value="Genomic_DNA"/>
</dbReference>
<name>A0A1H3R624_9ACTN</name>
<evidence type="ECO:0000256" key="3">
    <source>
        <dbReference type="ARBA" id="ARBA00022630"/>
    </source>
</evidence>
<dbReference type="AlphaFoldDB" id="A0A1H3R624"/>
<organism evidence="9 10">
    <name type="scientific">Micromonospora pattaloongensis</name>
    <dbReference type="NCBI Taxonomy" id="405436"/>
    <lineage>
        <taxon>Bacteria</taxon>
        <taxon>Bacillati</taxon>
        <taxon>Actinomycetota</taxon>
        <taxon>Actinomycetes</taxon>
        <taxon>Micromonosporales</taxon>
        <taxon>Micromonosporaceae</taxon>
        <taxon>Micromonospora</taxon>
    </lineage>
</organism>
<keyword evidence="5" id="KW-0560">Oxidoreductase</keyword>
<dbReference type="SUPFAM" id="SSF56645">
    <property type="entry name" value="Acyl-CoA dehydrogenase NM domain-like"/>
    <property type="match status" value="1"/>
</dbReference>
<feature type="domain" description="Acyl-CoA dehydrogenase/oxidase N-terminal" evidence="8">
    <location>
        <begin position="5"/>
        <end position="100"/>
    </location>
</feature>
<dbReference type="InterPro" id="IPR046373">
    <property type="entry name" value="Acyl-CoA_Oxase/DH_mid-dom_sf"/>
</dbReference>
<sequence>MLEHRAALQAVLDGEVRPHAADIDRSGQYPRSAIAALGDAGLLGLTSAREVGGAGLGLDAAAEVVEALAGVCGSTAMVTLMHYAATAAIEQSGPEDVRRAIAAGRHVTTLAFSEQGSRSHFWAPQSSATSSGDKVLLNARKSWVTSAGEADSYVWSSLPLAGDGMSLWLVPSATAGLEVAGPFDGVGLRGNASRPITATDAVVPVDALLGTDGAGLDVALGVVLPVFTVLSAAFSLGVSERLATLAAEHLTRARLDHLGQSLAEQPIPRAAFARVRTSVDTTRAFLSATLATLAAGEPAAQLRVLQVKAVAGETAVSVADEVMRLAGGSAFRKELGIERHFRDALAARVMAPTTEALHDFTGRAVLGLPLFDAPAVPA</sequence>
<dbReference type="PIRSF" id="PIRSF016578">
    <property type="entry name" value="HsaA"/>
    <property type="match status" value="1"/>
</dbReference>
<dbReference type="InterPro" id="IPR037069">
    <property type="entry name" value="AcylCoA_DH/ox_N_sf"/>
</dbReference>
<evidence type="ECO:0000256" key="2">
    <source>
        <dbReference type="ARBA" id="ARBA00009347"/>
    </source>
</evidence>
<dbReference type="Proteomes" id="UP000242415">
    <property type="component" value="Unassembled WGS sequence"/>
</dbReference>
<dbReference type="InterPro" id="IPR009075">
    <property type="entry name" value="AcylCo_DH/oxidase_C"/>
</dbReference>
<keyword evidence="3 5" id="KW-0285">Flavoprotein</keyword>
<reference evidence="10" key="1">
    <citation type="submission" date="2016-10" db="EMBL/GenBank/DDBJ databases">
        <authorList>
            <person name="Varghese N."/>
            <person name="Submissions S."/>
        </authorList>
    </citation>
    <scope>NUCLEOTIDE SEQUENCE [LARGE SCALE GENOMIC DNA]</scope>
    <source>
        <strain evidence="10">DSM 45245</strain>
    </source>
</reference>
<dbReference type="InterPro" id="IPR036250">
    <property type="entry name" value="AcylCo_DH-like_C"/>
</dbReference>
<accession>A0A1H3R624</accession>
<keyword evidence="10" id="KW-1185">Reference proteome</keyword>
<dbReference type="Pfam" id="PF02771">
    <property type="entry name" value="Acyl-CoA_dh_N"/>
    <property type="match status" value="1"/>
</dbReference>
<dbReference type="RefSeq" id="WP_091559088.1">
    <property type="nucleotide sequence ID" value="NZ_FNPH01000007.1"/>
</dbReference>
<feature type="domain" description="Acyl-CoA dehydrogenase/oxidase C-terminal" evidence="6">
    <location>
        <begin position="214"/>
        <end position="365"/>
    </location>
</feature>
<dbReference type="Gene3D" id="1.20.140.10">
    <property type="entry name" value="Butyryl-CoA Dehydrogenase, subunit A, domain 3"/>
    <property type="match status" value="1"/>
</dbReference>
<dbReference type="SUPFAM" id="SSF47203">
    <property type="entry name" value="Acyl-CoA dehydrogenase C-terminal domain-like"/>
    <property type="match status" value="1"/>
</dbReference>
<dbReference type="PANTHER" id="PTHR43831:SF1">
    <property type="entry name" value="ISOBUTYRYL-COA DEHYDROGENASE, MITOCHONDRIAL"/>
    <property type="match status" value="1"/>
</dbReference>
<comment type="similarity">
    <text evidence="2 5">Belongs to the acyl-CoA dehydrogenase family.</text>
</comment>
<dbReference type="Gene3D" id="2.40.110.10">
    <property type="entry name" value="Butyryl-CoA Dehydrogenase, subunit A, domain 2"/>
    <property type="match status" value="1"/>
</dbReference>
<dbReference type="OrthoDB" id="2986495at2"/>
<evidence type="ECO:0000256" key="4">
    <source>
        <dbReference type="ARBA" id="ARBA00022827"/>
    </source>
</evidence>
<evidence type="ECO:0000313" key="9">
    <source>
        <dbReference type="EMBL" id="SDZ21127.1"/>
    </source>
</evidence>
<protein>
    <submittedName>
        <fullName evidence="9">Acyl-CoA dehydrogenase</fullName>
    </submittedName>
</protein>